<dbReference type="GO" id="GO:0042597">
    <property type="term" value="C:periplasmic space"/>
    <property type="evidence" value="ECO:0007669"/>
    <property type="project" value="UniProtKB-SubCell"/>
</dbReference>
<evidence type="ECO:0000313" key="5">
    <source>
        <dbReference type="Proteomes" id="UP000182306"/>
    </source>
</evidence>
<proteinExistence type="inferred from homology"/>
<dbReference type="Gene3D" id="3.40.190.10">
    <property type="entry name" value="Periplasmic binding protein-like II"/>
    <property type="match status" value="2"/>
</dbReference>
<gene>
    <name evidence="4" type="ORF">SAMCFNEI73_pC0778</name>
</gene>
<evidence type="ECO:0000256" key="2">
    <source>
        <dbReference type="ARBA" id="ARBA00008520"/>
    </source>
</evidence>
<name>A0A1L3LWM7_9HYPH</name>
<dbReference type="InterPro" id="IPR006059">
    <property type="entry name" value="SBP"/>
</dbReference>
<comment type="subcellular location">
    <subcellularLocation>
        <location evidence="1">Periplasm</location>
    </subcellularLocation>
</comment>
<geneLocation type="plasmid" evidence="4 5">
    <name>C</name>
</geneLocation>
<protein>
    <submittedName>
        <fullName evidence="4">Binding protein</fullName>
    </submittedName>
</protein>
<dbReference type="PANTHER" id="PTHR43649:SF12">
    <property type="entry name" value="DIACETYLCHITOBIOSE BINDING PROTEIN DASA"/>
    <property type="match status" value="1"/>
</dbReference>
<evidence type="ECO:0000256" key="1">
    <source>
        <dbReference type="ARBA" id="ARBA00004418"/>
    </source>
</evidence>
<organism evidence="4 5">
    <name type="scientific">Sinorhizobium americanum</name>
    <dbReference type="NCBI Taxonomy" id="194963"/>
    <lineage>
        <taxon>Bacteria</taxon>
        <taxon>Pseudomonadati</taxon>
        <taxon>Pseudomonadota</taxon>
        <taxon>Alphaproteobacteria</taxon>
        <taxon>Hyphomicrobiales</taxon>
        <taxon>Rhizobiaceae</taxon>
        <taxon>Sinorhizobium/Ensifer group</taxon>
        <taxon>Sinorhizobium</taxon>
    </lineage>
</organism>
<reference evidence="4 5" key="1">
    <citation type="submission" date="2015-10" db="EMBL/GenBank/DDBJ databases">
        <title>Genomic differences between typical nodule nitrogen-fixing rhizobial strains and those coming from bean seeds.</title>
        <authorList>
            <person name="Peralta H."/>
            <person name="Aguilar-Vera A."/>
            <person name="Diaz R."/>
            <person name="Mora Y."/>
            <person name="Martinez-Batallar G."/>
            <person name="Salazar E."/>
            <person name="Vargas-Lagunas C."/>
            <person name="Encarnacion S."/>
            <person name="Girard L."/>
            <person name="Mora J."/>
        </authorList>
    </citation>
    <scope>NUCLEOTIDE SEQUENCE [LARGE SCALE GENOMIC DNA]</scope>
    <source>
        <strain evidence="4 5">CFNEI 73</strain>
        <plasmid evidence="4 5">C</plasmid>
    </source>
</reference>
<accession>A0A1L3LWM7</accession>
<dbReference type="EMBL" id="CP013110">
    <property type="protein sequence ID" value="APG94494.1"/>
    <property type="molecule type" value="Genomic_DNA"/>
</dbReference>
<keyword evidence="3" id="KW-0574">Periplasm</keyword>
<evidence type="ECO:0000256" key="3">
    <source>
        <dbReference type="ARBA" id="ARBA00022764"/>
    </source>
</evidence>
<dbReference type="Pfam" id="PF01547">
    <property type="entry name" value="SBP_bac_1"/>
    <property type="match status" value="1"/>
</dbReference>
<evidence type="ECO:0000313" key="4">
    <source>
        <dbReference type="EMBL" id="APG94494.1"/>
    </source>
</evidence>
<sequence>MSTAVAASDEFSHADCNDQLLEAAMLKSIRNALLGATLIGTAFASPAHAETTLNALFMAQAAYSEADVRAMTEAFTKANPDVKVNLEFVPYEGLHDKTVLAQGSGGGYDVVLFDVIWPAEYASNKVLVDVTDRVTDEMNKGILPGAWTTVEYDGKRYGMPWILDTKYLFYNKEILEKAGIKAPPKTWDELAEQAKTIKDKGLLQTPIAWSWSQAEAAICDYTTLVSAYGGKFLDGGKPAFTSGGGLEALNYMVTSYTSGLTNPNSKEFLEEDVRKVFQNGEAAFALNWTYMYNLANDPKESKVAGKVGVVPAPGVAGKSEVSAVNGSMGLGITATSKHPEEAWKYIVHMTSQETQNAYAKLSLPIWASSYEDPNVTKGQEELIAAAKLGLAAMYPRPTTPKYQELSTALQQAIQEALLGQASPEDALKTAAENSGL</sequence>
<dbReference type="Proteomes" id="UP000182306">
    <property type="component" value="Plasmid C"/>
</dbReference>
<dbReference type="AlphaFoldDB" id="A0A1L3LWM7"/>
<keyword evidence="5" id="KW-1185">Reference proteome</keyword>
<dbReference type="InterPro" id="IPR050490">
    <property type="entry name" value="Bact_solute-bd_prot1"/>
</dbReference>
<keyword evidence="4" id="KW-0614">Plasmid</keyword>
<dbReference type="KEGG" id="same:SAMCFNEI73_pC0778"/>
<dbReference type="SUPFAM" id="SSF53850">
    <property type="entry name" value="Periplasmic binding protein-like II"/>
    <property type="match status" value="1"/>
</dbReference>
<dbReference type="PANTHER" id="PTHR43649">
    <property type="entry name" value="ARABINOSE-BINDING PROTEIN-RELATED"/>
    <property type="match status" value="1"/>
</dbReference>
<comment type="similarity">
    <text evidence="2">Belongs to the bacterial solute-binding protein 1 family.</text>
</comment>